<accession>A0A067PVH1</accession>
<evidence type="ECO:0000256" key="4">
    <source>
        <dbReference type="ARBA" id="ARBA00023242"/>
    </source>
</evidence>
<proteinExistence type="predicted"/>
<dbReference type="GO" id="GO:0005634">
    <property type="term" value="C:nucleus"/>
    <property type="evidence" value="ECO:0007669"/>
    <property type="project" value="UniProtKB-SubCell"/>
</dbReference>
<evidence type="ECO:0000256" key="2">
    <source>
        <dbReference type="ARBA" id="ARBA00023015"/>
    </source>
</evidence>
<dbReference type="AlphaFoldDB" id="A0A067PVH1"/>
<dbReference type="PANTHER" id="PTHR33572">
    <property type="entry name" value="SPORE DEVELOPMENT REGULATOR VOSA"/>
    <property type="match status" value="1"/>
</dbReference>
<comment type="subcellular location">
    <subcellularLocation>
        <location evidence="1">Nucleus</location>
    </subcellularLocation>
</comment>
<dbReference type="PANTHER" id="PTHR33572:SF3">
    <property type="entry name" value="VELVET COMPLEX SUBUNIT B"/>
    <property type="match status" value="1"/>
</dbReference>
<protein>
    <recommendedName>
        <fullName evidence="6">Velvet domain-containing protein</fullName>
    </recommendedName>
</protein>
<feature type="region of interest" description="Disordered" evidence="5">
    <location>
        <begin position="105"/>
        <end position="151"/>
    </location>
</feature>
<dbReference type="PROSITE" id="PS51821">
    <property type="entry name" value="VELVET"/>
    <property type="match status" value="1"/>
</dbReference>
<feature type="compositionally biased region" description="Polar residues" evidence="5">
    <location>
        <begin position="197"/>
        <end position="206"/>
    </location>
</feature>
<dbReference type="InParanoid" id="A0A067PVH1"/>
<evidence type="ECO:0000256" key="5">
    <source>
        <dbReference type="SAM" id="MobiDB-lite"/>
    </source>
</evidence>
<dbReference type="OrthoDB" id="5599552at2759"/>
<feature type="region of interest" description="Disordered" evidence="5">
    <location>
        <begin position="197"/>
        <end position="216"/>
    </location>
</feature>
<keyword evidence="8" id="KW-1185">Reference proteome</keyword>
<dbReference type="InterPro" id="IPR021740">
    <property type="entry name" value="Velvet"/>
</dbReference>
<evidence type="ECO:0000256" key="3">
    <source>
        <dbReference type="ARBA" id="ARBA00023163"/>
    </source>
</evidence>
<dbReference type="EMBL" id="KL197717">
    <property type="protein sequence ID" value="KDQ58724.1"/>
    <property type="molecule type" value="Genomic_DNA"/>
</dbReference>
<dbReference type="Pfam" id="PF11754">
    <property type="entry name" value="Velvet"/>
    <property type="match status" value="1"/>
</dbReference>
<feature type="region of interest" description="Disordered" evidence="5">
    <location>
        <begin position="327"/>
        <end position="352"/>
    </location>
</feature>
<feature type="compositionally biased region" description="Polar residues" evidence="5">
    <location>
        <begin position="108"/>
        <end position="125"/>
    </location>
</feature>
<organism evidence="7 8">
    <name type="scientific">Jaapia argillacea MUCL 33604</name>
    <dbReference type="NCBI Taxonomy" id="933084"/>
    <lineage>
        <taxon>Eukaryota</taxon>
        <taxon>Fungi</taxon>
        <taxon>Dikarya</taxon>
        <taxon>Basidiomycota</taxon>
        <taxon>Agaricomycotina</taxon>
        <taxon>Agaricomycetes</taxon>
        <taxon>Agaricomycetidae</taxon>
        <taxon>Jaapiales</taxon>
        <taxon>Jaapiaceae</taxon>
        <taxon>Jaapia</taxon>
    </lineage>
</organism>
<reference evidence="8" key="1">
    <citation type="journal article" date="2014" name="Proc. Natl. Acad. Sci. U.S.A.">
        <title>Extensive sampling of basidiomycete genomes demonstrates inadequacy of the white-rot/brown-rot paradigm for wood decay fungi.</title>
        <authorList>
            <person name="Riley R."/>
            <person name="Salamov A.A."/>
            <person name="Brown D.W."/>
            <person name="Nagy L.G."/>
            <person name="Floudas D."/>
            <person name="Held B.W."/>
            <person name="Levasseur A."/>
            <person name="Lombard V."/>
            <person name="Morin E."/>
            <person name="Otillar R."/>
            <person name="Lindquist E.A."/>
            <person name="Sun H."/>
            <person name="LaButti K.M."/>
            <person name="Schmutz J."/>
            <person name="Jabbour D."/>
            <person name="Luo H."/>
            <person name="Baker S.E."/>
            <person name="Pisabarro A.G."/>
            <person name="Walton J.D."/>
            <person name="Blanchette R.A."/>
            <person name="Henrissat B."/>
            <person name="Martin F."/>
            <person name="Cullen D."/>
            <person name="Hibbett D.S."/>
            <person name="Grigoriev I.V."/>
        </authorList>
    </citation>
    <scope>NUCLEOTIDE SEQUENCE [LARGE SCALE GENOMIC DNA]</scope>
    <source>
        <strain evidence="8">MUCL 33604</strain>
    </source>
</reference>
<evidence type="ECO:0000313" key="7">
    <source>
        <dbReference type="EMBL" id="KDQ58724.1"/>
    </source>
</evidence>
<evidence type="ECO:0000259" key="6">
    <source>
        <dbReference type="PROSITE" id="PS51821"/>
    </source>
</evidence>
<evidence type="ECO:0000313" key="8">
    <source>
        <dbReference type="Proteomes" id="UP000027265"/>
    </source>
</evidence>
<dbReference type="InterPro" id="IPR038491">
    <property type="entry name" value="Velvet_dom_sf"/>
</dbReference>
<keyword evidence="2" id="KW-0805">Transcription regulation</keyword>
<keyword evidence="4" id="KW-0539">Nucleus</keyword>
<evidence type="ECO:0000256" key="1">
    <source>
        <dbReference type="ARBA" id="ARBA00004123"/>
    </source>
</evidence>
<dbReference type="Proteomes" id="UP000027265">
    <property type="component" value="Unassembled WGS sequence"/>
</dbReference>
<dbReference type="Gene3D" id="2.60.40.3960">
    <property type="entry name" value="Velvet domain"/>
    <property type="match status" value="1"/>
</dbReference>
<gene>
    <name evidence="7" type="ORF">JAAARDRAFT_34581</name>
</gene>
<keyword evidence="3" id="KW-0804">Transcription</keyword>
<name>A0A067PVH1_9AGAM</name>
<dbReference type="HOGENOM" id="CLU_044751_0_0_1"/>
<dbReference type="InterPro" id="IPR037525">
    <property type="entry name" value="Velvet_dom"/>
</dbReference>
<sequence length="352" mass="38634">MSRSSYTAASVIGQPTHFIQGEFAGQTIRATLLEIQQAELGRKYARKDRRPLDPPPVVEPKLYRVYNLGTEKEVELEINDHGLGSQRGGQICHVDLFPVSQRDLPDLSPSSGEWNSSRSQSQAVNVASARQAYGPSASATDHQPYPFASQITGPQFTNAGLNISCQHLRDVNASLGSDPLVPPDYLFASATDSGTIQQSTPCQQLPESDLVRPRGASFGEGTNCTSALSGATFSEAVDIEYQGRNRLMFVFPDLAVKMTGTFILRYRCFDLYARAESHGSEDLPILAECFGQPFRVYPTKDFPGLPPSTELTKHLARYGVRAMLRESERKRPRVQVPPTSTTIPVPGDLQDT</sequence>
<feature type="domain" description="Velvet" evidence="6">
    <location>
        <begin position="25"/>
        <end position="325"/>
    </location>
</feature>